<sequence>MVTAMAKTDRDYDRLLHLRNGDKFNRDNREFILRQSVESNDVFQKDFYIVSSNSTDDYSEKLTSERWKDATKVSRYEDDLDFISDDNSMKSKILIFQFETAIATVDASGDKNLLITMIFMSLIHNKFQLFSQEFQDNYFELRTELIYDIQNFQSKKSGKTRVSKITTSFQKFLIKKLELPESEVKKLIRKYKNITTRIFK</sequence>
<evidence type="ECO:0000313" key="1">
    <source>
        <dbReference type="EMBL" id="BES79952.1"/>
    </source>
</evidence>
<dbReference type="Proteomes" id="UP001304813">
    <property type="component" value="Segment"/>
</dbReference>
<organism evidence="1 2">
    <name type="scientific">Yersinia phage vB_Yru_GN1</name>
    <dbReference type="NCBI Taxonomy" id="3074381"/>
    <lineage>
        <taxon>Viruses</taxon>
        <taxon>Duplodnaviria</taxon>
        <taxon>Heunggongvirae</taxon>
        <taxon>Uroviricota</taxon>
        <taxon>Caudoviricetes</taxon>
        <taxon>Caudoviricetes incertae sedis</taxon>
        <taxon>Sepahanvirus</taxon>
        <taxon>Sepahanvirus vB-Yru-GN1</taxon>
    </lineage>
</organism>
<name>A0AA86IWZ5_9CAUD</name>
<evidence type="ECO:0000313" key="2">
    <source>
        <dbReference type="Proteomes" id="UP001304813"/>
    </source>
</evidence>
<reference evidence="1 2" key="1">
    <citation type="submission" date="2023-09" db="EMBL/GenBank/DDBJ databases">
        <title>Analysis of phage genome (vB_Yru_GN1) of the bacterium (Yersinia ruckeri).</title>
        <authorList>
            <person name="Ganjoor M.S."/>
            <person name="Bouzari M."/>
            <person name="Soleimani-Delfan A."/>
        </authorList>
    </citation>
    <scope>NUCLEOTIDE SEQUENCE [LARGE SCALE GENOMIC DNA]</scope>
    <source>
        <strain evidence="2">vB_Yru_GN1</strain>
    </source>
</reference>
<dbReference type="EMBL" id="LC779065">
    <property type="protein sequence ID" value="BES79952.1"/>
    <property type="molecule type" value="Genomic_DNA"/>
</dbReference>
<keyword evidence="2" id="KW-1185">Reference proteome</keyword>
<protein>
    <submittedName>
        <fullName evidence="1">Uncharacterized protein</fullName>
    </submittedName>
</protein>
<accession>A0AA86IWZ5</accession>
<proteinExistence type="predicted"/>